<dbReference type="AlphaFoldDB" id="A0A927UAS5"/>
<accession>A0A927UAS5</accession>
<gene>
    <name evidence="1" type="ORF">E7272_04520</name>
</gene>
<comment type="caution">
    <text evidence="1">The sequence shown here is derived from an EMBL/GenBank/DDBJ whole genome shotgun (WGS) entry which is preliminary data.</text>
</comment>
<organism evidence="1 2">
    <name type="scientific">Pseudobutyrivibrio ruminis</name>
    <dbReference type="NCBI Taxonomy" id="46206"/>
    <lineage>
        <taxon>Bacteria</taxon>
        <taxon>Bacillati</taxon>
        <taxon>Bacillota</taxon>
        <taxon>Clostridia</taxon>
        <taxon>Lachnospirales</taxon>
        <taxon>Lachnospiraceae</taxon>
        <taxon>Pseudobutyrivibrio</taxon>
    </lineage>
</organism>
<dbReference type="InterPro" id="IPR025233">
    <property type="entry name" value="DUF4176"/>
</dbReference>
<evidence type="ECO:0000313" key="1">
    <source>
        <dbReference type="EMBL" id="MBE5919090.1"/>
    </source>
</evidence>
<evidence type="ECO:0000313" key="2">
    <source>
        <dbReference type="Proteomes" id="UP000766246"/>
    </source>
</evidence>
<dbReference type="Pfam" id="PF13780">
    <property type="entry name" value="DUF4176"/>
    <property type="match status" value="1"/>
</dbReference>
<reference evidence="1" key="1">
    <citation type="submission" date="2019-04" db="EMBL/GenBank/DDBJ databases">
        <title>Evolution of Biomass-Degrading Anaerobic Consortia Revealed by Metagenomics.</title>
        <authorList>
            <person name="Peng X."/>
        </authorList>
    </citation>
    <scope>NUCLEOTIDE SEQUENCE</scope>
    <source>
        <strain evidence="1">SIG311</strain>
    </source>
</reference>
<name>A0A927UAS5_9FIRM</name>
<dbReference type="EMBL" id="SVER01000009">
    <property type="protein sequence ID" value="MBE5919090.1"/>
    <property type="molecule type" value="Genomic_DNA"/>
</dbReference>
<sequence>MNEKTEYLPLGSLVKINGGKKLYVIISRGLQVKFEGEKLFFDYGACMYPEGLIGDQVAYFQHEDIQEVVFKGYSDRNDEEMVKAIQDVYEKQKLVKTDVKQMKVQRKN</sequence>
<dbReference type="Proteomes" id="UP000766246">
    <property type="component" value="Unassembled WGS sequence"/>
</dbReference>
<protein>
    <submittedName>
        <fullName evidence="1">DUF4176 domain-containing protein</fullName>
    </submittedName>
</protein>
<proteinExistence type="predicted"/>